<organism evidence="1 2">
    <name type="scientific">Crypturellus soui</name>
    <dbReference type="NCBI Taxonomy" id="458187"/>
    <lineage>
        <taxon>Eukaryota</taxon>
        <taxon>Metazoa</taxon>
        <taxon>Chordata</taxon>
        <taxon>Craniata</taxon>
        <taxon>Vertebrata</taxon>
        <taxon>Euteleostomi</taxon>
        <taxon>Archelosauria</taxon>
        <taxon>Archosauria</taxon>
        <taxon>Dinosauria</taxon>
        <taxon>Saurischia</taxon>
        <taxon>Theropoda</taxon>
        <taxon>Coelurosauria</taxon>
        <taxon>Aves</taxon>
        <taxon>Palaeognathae</taxon>
        <taxon>Tinamiformes</taxon>
        <taxon>Tinamidae</taxon>
        <taxon>Crypturellus</taxon>
    </lineage>
</organism>
<sequence>GYYADRWKEVLIQNNLPTKAYFDTSDHDPFCMYNYLLDIITWNKNTRRGFIKVKITDLTGKTVESEMDSEAATFQQYRRVKILTGFYQDLDKISRISLTFSTKTLIGPKYKLRILQMRLKSLNNPER</sequence>
<dbReference type="Proteomes" id="UP000545332">
    <property type="component" value="Unassembled WGS sequence"/>
</dbReference>
<accession>A0A7K4KH35</accession>
<evidence type="ECO:0000313" key="2">
    <source>
        <dbReference type="Proteomes" id="UP000545332"/>
    </source>
</evidence>
<protein>
    <submittedName>
        <fullName evidence="1">LIPH Lipase</fullName>
    </submittedName>
</protein>
<reference evidence="1 2" key="1">
    <citation type="submission" date="2019-09" db="EMBL/GenBank/DDBJ databases">
        <title>Bird 10,000 Genomes (B10K) Project - Family phase.</title>
        <authorList>
            <person name="Zhang G."/>
        </authorList>
    </citation>
    <scope>NUCLEOTIDE SEQUENCE [LARGE SCALE GENOMIC DNA]</scope>
    <source>
        <strain evidence="1">B10K-MSB-42743</strain>
        <tissue evidence="1">Heart</tissue>
    </source>
</reference>
<name>A0A7K4KH35_9AVES</name>
<dbReference type="EMBL" id="VWPX01011642">
    <property type="protein sequence ID" value="NWI15669.1"/>
    <property type="molecule type" value="Genomic_DNA"/>
</dbReference>
<evidence type="ECO:0000313" key="1">
    <source>
        <dbReference type="EMBL" id="NWI15669.1"/>
    </source>
</evidence>
<dbReference type="OrthoDB" id="199913at2759"/>
<keyword evidence="2" id="KW-1185">Reference proteome</keyword>
<dbReference type="AlphaFoldDB" id="A0A7K4KH35"/>
<feature type="non-terminal residue" evidence="1">
    <location>
        <position position="127"/>
    </location>
</feature>
<comment type="caution">
    <text evidence="1">The sequence shown here is derived from an EMBL/GenBank/DDBJ whole genome shotgun (WGS) entry which is preliminary data.</text>
</comment>
<feature type="non-terminal residue" evidence="1">
    <location>
        <position position="1"/>
    </location>
</feature>
<gene>
    <name evidence="1" type="primary">Liph_0</name>
    <name evidence="1" type="ORF">CRYSOU_R01738</name>
</gene>
<proteinExistence type="predicted"/>